<feature type="transmembrane region" description="Helical" evidence="2">
    <location>
        <begin position="45"/>
        <end position="69"/>
    </location>
</feature>
<organism evidence="3 4">
    <name type="scientific">Methylobacterium crusticola</name>
    <dbReference type="NCBI Taxonomy" id="1697972"/>
    <lineage>
        <taxon>Bacteria</taxon>
        <taxon>Pseudomonadati</taxon>
        <taxon>Pseudomonadota</taxon>
        <taxon>Alphaproteobacteria</taxon>
        <taxon>Hyphomicrobiales</taxon>
        <taxon>Methylobacteriaceae</taxon>
        <taxon>Methylobacterium</taxon>
    </lineage>
</organism>
<evidence type="ECO:0000313" key="3">
    <source>
        <dbReference type="EMBL" id="GJD52769.1"/>
    </source>
</evidence>
<dbReference type="EMBL" id="BPQH01000021">
    <property type="protein sequence ID" value="GJD52769.1"/>
    <property type="molecule type" value="Genomic_DNA"/>
</dbReference>
<keyword evidence="2" id="KW-0812">Transmembrane</keyword>
<gene>
    <name evidence="3" type="ORF">OPKNFCMD_5536</name>
</gene>
<accession>A0ABQ4R6A8</accession>
<keyword evidence="2" id="KW-0472">Membrane</keyword>
<feature type="transmembrane region" description="Helical" evidence="2">
    <location>
        <begin position="216"/>
        <end position="235"/>
    </location>
</feature>
<reference evidence="3" key="1">
    <citation type="journal article" date="2021" name="Front. Microbiol.">
        <title>Comprehensive Comparative Genomics and Phenotyping of Methylobacterium Species.</title>
        <authorList>
            <person name="Alessa O."/>
            <person name="Ogura Y."/>
            <person name="Fujitani Y."/>
            <person name="Takami H."/>
            <person name="Hayashi T."/>
            <person name="Sahin N."/>
            <person name="Tani A."/>
        </authorList>
    </citation>
    <scope>NUCLEOTIDE SEQUENCE</scope>
    <source>
        <strain evidence="3">KCTC 52305</strain>
    </source>
</reference>
<feature type="compositionally biased region" description="Low complexity" evidence="1">
    <location>
        <begin position="1"/>
        <end position="16"/>
    </location>
</feature>
<keyword evidence="2" id="KW-1133">Transmembrane helix</keyword>
<reference evidence="3" key="2">
    <citation type="submission" date="2021-08" db="EMBL/GenBank/DDBJ databases">
        <authorList>
            <person name="Tani A."/>
            <person name="Ola A."/>
            <person name="Ogura Y."/>
            <person name="Katsura K."/>
            <person name="Hayashi T."/>
        </authorList>
    </citation>
    <scope>NUCLEOTIDE SEQUENCE</scope>
    <source>
        <strain evidence="3">KCTC 52305</strain>
    </source>
</reference>
<evidence type="ECO:0000313" key="4">
    <source>
        <dbReference type="Proteomes" id="UP001055167"/>
    </source>
</evidence>
<comment type="caution">
    <text evidence="3">The sequence shown here is derived from an EMBL/GenBank/DDBJ whole genome shotgun (WGS) entry which is preliminary data.</text>
</comment>
<evidence type="ECO:0008006" key="5">
    <source>
        <dbReference type="Google" id="ProtNLM"/>
    </source>
</evidence>
<dbReference type="Proteomes" id="UP001055167">
    <property type="component" value="Unassembled WGS sequence"/>
</dbReference>
<protein>
    <recommendedName>
        <fullName evidence="5">Serine endopeptidase</fullName>
    </recommendedName>
</protein>
<feature type="transmembrane region" description="Helical" evidence="2">
    <location>
        <begin position="247"/>
        <end position="265"/>
    </location>
</feature>
<evidence type="ECO:0000256" key="1">
    <source>
        <dbReference type="SAM" id="MobiDB-lite"/>
    </source>
</evidence>
<evidence type="ECO:0000256" key="2">
    <source>
        <dbReference type="SAM" id="Phobius"/>
    </source>
</evidence>
<proteinExistence type="predicted"/>
<sequence>MSARDASAPAGRASAPPRERIRRPGSPVVTGAARVRSGSRLSERWFGLALWLVAFTFAGFLIGLGSLVVGDLPQVEQRYRLEQFLDADRARATTDALRQIRREQDDVRRQGEQAQLALAAARSASEAARETFANWLKTRDATQRVDQDPGLIARTQQLDALKAGERAIEERLEVLARSELDLSERETAQASLDADLRAAAREKLDAAERGQELRVFGYRLALTLPLLVLAGWLLLTRRHTRNWPFVWGFALAAAFAFFVELVPYLPSYGGYVRYGVGVVATLVAGRAAINALQAYRERQAAVETRPDAERRTDIATDQALARLARQICPGCERPVALGDPTTNFCPHCGLGVFERCPACGQRKSTFERFCHACGTRRADAAA</sequence>
<feature type="transmembrane region" description="Helical" evidence="2">
    <location>
        <begin position="271"/>
        <end position="289"/>
    </location>
</feature>
<keyword evidence="4" id="KW-1185">Reference proteome</keyword>
<name>A0ABQ4R6A8_9HYPH</name>
<feature type="region of interest" description="Disordered" evidence="1">
    <location>
        <begin position="1"/>
        <end position="26"/>
    </location>
</feature>